<dbReference type="EMBL" id="FMTM01000003">
    <property type="protein sequence ID" value="SCW53407.1"/>
    <property type="molecule type" value="Genomic_DNA"/>
</dbReference>
<dbReference type="Proteomes" id="UP000199542">
    <property type="component" value="Unassembled WGS sequence"/>
</dbReference>
<protein>
    <submittedName>
        <fullName evidence="1">Uncharacterized protein</fullName>
    </submittedName>
</protein>
<gene>
    <name evidence="1" type="ORF">SAMN02927900_02318</name>
</gene>
<proteinExistence type="predicted"/>
<name>A0A1G4R9G7_9HYPH</name>
<reference evidence="1 2" key="1">
    <citation type="submission" date="2016-10" db="EMBL/GenBank/DDBJ databases">
        <authorList>
            <person name="de Groot N.N."/>
        </authorList>
    </citation>
    <scope>NUCLEOTIDE SEQUENCE [LARGE SCALE GENOMIC DNA]</scope>
    <source>
        <strain evidence="1 2">CGMCC 1.3401</strain>
    </source>
</reference>
<evidence type="ECO:0000313" key="2">
    <source>
        <dbReference type="Proteomes" id="UP000199542"/>
    </source>
</evidence>
<organism evidence="1 2">
    <name type="scientific">Rhizobium mongolense subsp. loessense</name>
    <dbReference type="NCBI Taxonomy" id="158890"/>
    <lineage>
        <taxon>Bacteria</taxon>
        <taxon>Pseudomonadati</taxon>
        <taxon>Pseudomonadota</taxon>
        <taxon>Alphaproteobacteria</taxon>
        <taxon>Hyphomicrobiales</taxon>
        <taxon>Rhizobiaceae</taxon>
        <taxon>Rhizobium/Agrobacterium group</taxon>
        <taxon>Rhizobium</taxon>
    </lineage>
</organism>
<sequence>MTIALPLASAKRVLPNHGWGILSWYTNAALLFATAFPARAEDLAFNLINGTQSELTRIYTSPTGIEEWEDDVFGEQVLKPGETISITIADGRDVCKYDMRFEFDEASELDATEDTQDLCQLGSYTIHE</sequence>
<evidence type="ECO:0000313" key="1">
    <source>
        <dbReference type="EMBL" id="SCW53407.1"/>
    </source>
</evidence>
<accession>A0A1G4R9G7</accession>
<dbReference type="AlphaFoldDB" id="A0A1G4R9G7"/>